<protein>
    <submittedName>
        <fullName evidence="2">Expressed protein</fullName>
    </submittedName>
</protein>
<dbReference type="EMBL" id="CALTRL010006069">
    <property type="protein sequence ID" value="CAH7689384.1"/>
    <property type="molecule type" value="Genomic_DNA"/>
</dbReference>
<keyword evidence="3" id="KW-1185">Reference proteome</keyword>
<evidence type="ECO:0000313" key="2">
    <source>
        <dbReference type="EMBL" id="CAH7689384.1"/>
    </source>
</evidence>
<comment type="caution">
    <text evidence="2">The sequence shown here is derived from an EMBL/GenBank/DDBJ whole genome shotgun (WGS) entry which is preliminary data.</text>
</comment>
<feature type="chain" id="PRO_5043381611" evidence="1">
    <location>
        <begin position="25"/>
        <end position="153"/>
    </location>
</feature>
<keyword evidence="1" id="KW-0732">Signal</keyword>
<sequence length="153" mass="17190">MNKILKGISLFFAVYVFFIQSALAEDWFTCSGSLEYYPNSGTWICGELYEAGIFTKIVTFRSILGACVDVMKKERVPTKSSLGNVVLPYTFNDCSNDGGKTTVKIDKQVTGYFFQEKHLIVSTTSRGVKSEFKCKKESNIGMIMKCDSDKSKY</sequence>
<name>A0AAV0BUV6_PHAPC</name>
<accession>A0AAV0BUV6</accession>
<reference evidence="2" key="1">
    <citation type="submission" date="2022-06" db="EMBL/GenBank/DDBJ databases">
        <authorList>
            <consortium name="SYNGENTA / RWTH Aachen University"/>
        </authorList>
    </citation>
    <scope>NUCLEOTIDE SEQUENCE</scope>
</reference>
<dbReference type="Proteomes" id="UP001153365">
    <property type="component" value="Unassembled WGS sequence"/>
</dbReference>
<feature type="signal peptide" evidence="1">
    <location>
        <begin position="1"/>
        <end position="24"/>
    </location>
</feature>
<gene>
    <name evidence="2" type="ORF">PPACK8108_LOCUS24454</name>
</gene>
<evidence type="ECO:0000313" key="3">
    <source>
        <dbReference type="Proteomes" id="UP001153365"/>
    </source>
</evidence>
<dbReference type="AlphaFoldDB" id="A0AAV0BUV6"/>
<evidence type="ECO:0000256" key="1">
    <source>
        <dbReference type="SAM" id="SignalP"/>
    </source>
</evidence>
<proteinExistence type="predicted"/>
<organism evidence="2 3">
    <name type="scientific">Phakopsora pachyrhizi</name>
    <name type="common">Asian soybean rust disease fungus</name>
    <dbReference type="NCBI Taxonomy" id="170000"/>
    <lineage>
        <taxon>Eukaryota</taxon>
        <taxon>Fungi</taxon>
        <taxon>Dikarya</taxon>
        <taxon>Basidiomycota</taxon>
        <taxon>Pucciniomycotina</taxon>
        <taxon>Pucciniomycetes</taxon>
        <taxon>Pucciniales</taxon>
        <taxon>Phakopsoraceae</taxon>
        <taxon>Phakopsora</taxon>
    </lineage>
</organism>